<dbReference type="InterPro" id="IPR047574">
    <property type="entry name" value="AD"/>
</dbReference>
<dbReference type="EMBL" id="JAVRRG010000137">
    <property type="protein sequence ID" value="KAK5081444.1"/>
    <property type="molecule type" value="Genomic_DNA"/>
</dbReference>
<evidence type="ECO:0000313" key="4">
    <source>
        <dbReference type="Proteomes" id="UP001345013"/>
    </source>
</evidence>
<reference evidence="3 4" key="1">
    <citation type="submission" date="2023-08" db="EMBL/GenBank/DDBJ databases">
        <title>Black Yeasts Isolated from many extreme environments.</title>
        <authorList>
            <person name="Coleine C."/>
            <person name="Stajich J.E."/>
            <person name="Selbmann L."/>
        </authorList>
    </citation>
    <scope>NUCLEOTIDE SEQUENCE [LARGE SCALE GENOMIC DNA]</scope>
    <source>
        <strain evidence="3 4">CCFEE 5885</strain>
    </source>
</reference>
<feature type="domain" description="AD" evidence="2">
    <location>
        <begin position="130"/>
        <end position="226"/>
    </location>
</feature>
<name>A0ABR0K0N7_9EURO</name>
<feature type="region of interest" description="Disordered" evidence="1">
    <location>
        <begin position="230"/>
        <end position="252"/>
    </location>
</feature>
<organism evidence="3 4">
    <name type="scientific">Lithohypha guttulata</name>
    <dbReference type="NCBI Taxonomy" id="1690604"/>
    <lineage>
        <taxon>Eukaryota</taxon>
        <taxon>Fungi</taxon>
        <taxon>Dikarya</taxon>
        <taxon>Ascomycota</taxon>
        <taxon>Pezizomycotina</taxon>
        <taxon>Eurotiomycetes</taxon>
        <taxon>Chaetothyriomycetidae</taxon>
        <taxon>Chaetothyriales</taxon>
        <taxon>Trichomeriaceae</taxon>
        <taxon>Lithohypha</taxon>
    </lineage>
</organism>
<dbReference type="Pfam" id="PF09793">
    <property type="entry name" value="AD"/>
    <property type="match status" value="1"/>
</dbReference>
<dbReference type="PROSITE" id="PS52001">
    <property type="entry name" value="AD"/>
    <property type="match status" value="1"/>
</dbReference>
<feature type="region of interest" description="Disordered" evidence="1">
    <location>
        <begin position="146"/>
        <end position="165"/>
    </location>
</feature>
<feature type="region of interest" description="Disordered" evidence="1">
    <location>
        <begin position="1"/>
        <end position="33"/>
    </location>
</feature>
<dbReference type="PANTHER" id="PTHR13542">
    <property type="entry name" value="LSM12 HOMOLOG"/>
    <property type="match status" value="1"/>
</dbReference>
<sequence>MASDKRSSAVAKVPVALPKPDGAQSAASAHMAPQLPQEAALHAAVGSRVRVSTAAPSQSTVEGTIYVADPTTNLLVLNVSPAQNTAINASTLHAPTGSYRIIPVSQITSFQLQSLPPQQTPNPEQQPSQNTLDTQALQNRLQKEVAKLQSAQSRQGPKGTSPADQALFDSLSRTMPTRWQGNAMIISDTYIIEKPYGSPNIRLISGASGDLERMKRVLDMEKNKNLLKSSKNAIDNKMGESPAAKGALRKGG</sequence>
<proteinExistence type="predicted"/>
<keyword evidence="4" id="KW-1185">Reference proteome</keyword>
<evidence type="ECO:0000313" key="3">
    <source>
        <dbReference type="EMBL" id="KAK5081444.1"/>
    </source>
</evidence>
<gene>
    <name evidence="3" type="ORF">LTR24_008198</name>
</gene>
<dbReference type="InterPro" id="IPR019181">
    <property type="entry name" value="LSM12_ABD"/>
</dbReference>
<accession>A0ABR0K0N7</accession>
<comment type="caution">
    <text evidence="3">The sequence shown here is derived from an EMBL/GenBank/DDBJ whole genome shotgun (WGS) entry which is preliminary data.</text>
</comment>
<dbReference type="Proteomes" id="UP001345013">
    <property type="component" value="Unassembled WGS sequence"/>
</dbReference>
<dbReference type="SMART" id="SM00995">
    <property type="entry name" value="AD"/>
    <property type="match status" value="1"/>
</dbReference>
<dbReference type="InterPro" id="IPR039683">
    <property type="entry name" value="Lsm12-like"/>
</dbReference>
<evidence type="ECO:0000259" key="2">
    <source>
        <dbReference type="PROSITE" id="PS52001"/>
    </source>
</evidence>
<evidence type="ECO:0000256" key="1">
    <source>
        <dbReference type="SAM" id="MobiDB-lite"/>
    </source>
</evidence>
<protein>
    <recommendedName>
        <fullName evidence="2">AD domain-containing protein</fullName>
    </recommendedName>
</protein>